<keyword evidence="2" id="KW-1185">Reference proteome</keyword>
<evidence type="ECO:0000313" key="2">
    <source>
        <dbReference type="Proteomes" id="UP000199622"/>
    </source>
</evidence>
<dbReference type="STRING" id="208445.SAMN04489727_4028"/>
<accession>A0A1H4T4J8</accession>
<sequence length="98" mass="10170">MDEVNVTRIEEFANGQGSIAALEVPSVVQPIGCTLDAAFHAAMAAFNATKAVDYQVAAKFARVAVHHGGFANADRNLSAAIGEDLSSEQLLAVRGDLG</sequence>
<dbReference type="EMBL" id="FNSO01000004">
    <property type="protein sequence ID" value="SEC51342.1"/>
    <property type="molecule type" value="Genomic_DNA"/>
</dbReference>
<proteinExistence type="predicted"/>
<reference evidence="2" key="1">
    <citation type="submission" date="2016-10" db="EMBL/GenBank/DDBJ databases">
        <authorList>
            <person name="Varghese N."/>
            <person name="Submissions S."/>
        </authorList>
    </citation>
    <scope>NUCLEOTIDE SEQUENCE [LARGE SCALE GENOMIC DNA]</scope>
    <source>
        <strain evidence="2">DSM 44544</strain>
    </source>
</reference>
<organism evidence="1 2">
    <name type="scientific">Amycolatopsis tolypomycina</name>
    <dbReference type="NCBI Taxonomy" id="208445"/>
    <lineage>
        <taxon>Bacteria</taxon>
        <taxon>Bacillati</taxon>
        <taxon>Actinomycetota</taxon>
        <taxon>Actinomycetes</taxon>
        <taxon>Pseudonocardiales</taxon>
        <taxon>Pseudonocardiaceae</taxon>
        <taxon>Amycolatopsis</taxon>
    </lineage>
</organism>
<gene>
    <name evidence="1" type="ORF">SAMN04489727_4028</name>
</gene>
<dbReference type="Proteomes" id="UP000199622">
    <property type="component" value="Unassembled WGS sequence"/>
</dbReference>
<name>A0A1H4T4J8_9PSEU</name>
<protein>
    <submittedName>
        <fullName evidence="1">Uncharacterized protein</fullName>
    </submittedName>
</protein>
<dbReference type="AlphaFoldDB" id="A0A1H4T4J8"/>
<evidence type="ECO:0000313" key="1">
    <source>
        <dbReference type="EMBL" id="SEC51342.1"/>
    </source>
</evidence>